<reference evidence="7" key="1">
    <citation type="submission" date="2015-02" db="EMBL/GenBank/DDBJ databases">
        <title>Genome sequencing for Strongylocentrotus purpuratus.</title>
        <authorList>
            <person name="Murali S."/>
            <person name="Liu Y."/>
            <person name="Vee V."/>
            <person name="English A."/>
            <person name="Wang M."/>
            <person name="Skinner E."/>
            <person name="Han Y."/>
            <person name="Muzny D.M."/>
            <person name="Worley K.C."/>
            <person name="Gibbs R.A."/>
        </authorList>
    </citation>
    <scope>NUCLEOTIDE SEQUENCE</scope>
</reference>
<keyword evidence="7" id="KW-1185">Reference proteome</keyword>
<evidence type="ECO:0000256" key="1">
    <source>
        <dbReference type="ARBA" id="ARBA00010458"/>
    </source>
</evidence>
<dbReference type="PANTHER" id="PTHR12655">
    <property type="entry name" value="ACYL-COA THIOESTERASE"/>
    <property type="match status" value="1"/>
</dbReference>
<dbReference type="AlphaFoldDB" id="A0A7M7NKV6"/>
<dbReference type="InterPro" id="IPR029069">
    <property type="entry name" value="HotDog_dom_sf"/>
</dbReference>
<dbReference type="FunFam" id="3.10.129.10:FF:000012">
    <property type="entry name" value="Acyl-coenzyme A thioesterase 9, mitochondrial"/>
    <property type="match status" value="1"/>
</dbReference>
<organism evidence="6 7">
    <name type="scientific">Strongylocentrotus purpuratus</name>
    <name type="common">Purple sea urchin</name>
    <dbReference type="NCBI Taxonomy" id="7668"/>
    <lineage>
        <taxon>Eukaryota</taxon>
        <taxon>Metazoa</taxon>
        <taxon>Echinodermata</taxon>
        <taxon>Eleutherozoa</taxon>
        <taxon>Echinozoa</taxon>
        <taxon>Echinoidea</taxon>
        <taxon>Euechinoidea</taxon>
        <taxon>Echinacea</taxon>
        <taxon>Camarodonta</taxon>
        <taxon>Echinidea</taxon>
        <taxon>Strongylocentrotidae</taxon>
        <taxon>Strongylocentrotus</taxon>
    </lineage>
</organism>
<dbReference type="FunFam" id="3.10.129.10:FF:000051">
    <property type="entry name" value="Acyl-coa thioesterase"/>
    <property type="match status" value="1"/>
</dbReference>
<keyword evidence="4" id="KW-0809">Transit peptide</keyword>
<proteinExistence type="inferred from homology"/>
<dbReference type="GO" id="GO:0006637">
    <property type="term" value="P:acyl-CoA metabolic process"/>
    <property type="evidence" value="ECO:0000318"/>
    <property type="project" value="GO_Central"/>
</dbReference>
<dbReference type="PANTHER" id="PTHR12655:SF0">
    <property type="entry name" value="ACYL-COENZYME A THIOESTERASE 9, MITOCHONDRIAL"/>
    <property type="match status" value="1"/>
</dbReference>
<sequence>MSVSRLWRGFSSRLPINQTLLSYRRTWRQPQRCIISYSKTDGEILTVKQMRKKMVEFTGAQKQWSLDGKNADRSALSSLLAQDQTGLEPRKISDSYDEICIPLSDPVQRDKYMNMYNSIRIGRILEDIDMFGVWLCYRHSKPAKAIEVSPLVIVTGLVDRIDMSTIDIIPDKDLRLTGHVTWVGKTSIEVTINLEQMIDSSYSKILEAKIVNVARDPLNKRPAFINPLVAESEEESEELIAGNARKVARQERSKASLLKTAPATEEREIIHKMFVESLPVGASSFSHRIKPDNATWMDETKLKNVIICFPQERNLFNKIFGGFLMRQALELAFASATLHSHGRIRIAAIDNILFQKPVEVGSFLFFLSEIAYTEGCYMEIRVHSEVVDPRTGEHDTTNVFHFTIVTENPVPLVWPKTYGESMLYLDGRRRFLEYKRINQVTDTSTVSLTF</sequence>
<accession>A0A7M7NKV6</accession>
<dbReference type="EnsemblMetazoa" id="XM_030982275">
    <property type="protein sequence ID" value="XP_030838135"/>
    <property type="gene ID" value="LOC591269"/>
</dbReference>
<dbReference type="OrthoDB" id="331699at2759"/>
<dbReference type="GO" id="GO:0047617">
    <property type="term" value="F:fatty acyl-CoA hydrolase activity"/>
    <property type="evidence" value="ECO:0000318"/>
    <property type="project" value="GO_Central"/>
</dbReference>
<dbReference type="KEGG" id="spu:591269"/>
<comment type="similarity">
    <text evidence="1">Belongs to the acyl coenzyme A hydrolase family.</text>
</comment>
<dbReference type="InParanoid" id="A0A7M7NKV6"/>
<dbReference type="OMA" id="QFNYTFL"/>
<dbReference type="PROSITE" id="PS51770">
    <property type="entry name" value="HOTDOG_ACOT"/>
    <property type="match status" value="2"/>
</dbReference>
<evidence type="ECO:0000256" key="2">
    <source>
        <dbReference type="ARBA" id="ARBA00022737"/>
    </source>
</evidence>
<feature type="domain" description="HotDog ACOT-type" evidence="5">
    <location>
        <begin position="298"/>
        <end position="410"/>
    </location>
</feature>
<dbReference type="GeneID" id="591269"/>
<dbReference type="SUPFAM" id="SSF54637">
    <property type="entry name" value="Thioesterase/thiol ester dehydrase-isomerase"/>
    <property type="match status" value="2"/>
</dbReference>
<evidence type="ECO:0000313" key="6">
    <source>
        <dbReference type="EnsemblMetazoa" id="XP_030838135"/>
    </source>
</evidence>
<keyword evidence="2" id="KW-0677">Repeat</keyword>
<evidence type="ECO:0000259" key="5">
    <source>
        <dbReference type="PROSITE" id="PS51770"/>
    </source>
</evidence>
<evidence type="ECO:0000256" key="3">
    <source>
        <dbReference type="ARBA" id="ARBA00022801"/>
    </source>
</evidence>
<dbReference type="Proteomes" id="UP000007110">
    <property type="component" value="Unassembled WGS sequence"/>
</dbReference>
<reference evidence="6" key="2">
    <citation type="submission" date="2021-01" db="UniProtKB">
        <authorList>
            <consortium name="EnsemblMetazoa"/>
        </authorList>
    </citation>
    <scope>IDENTIFICATION</scope>
</reference>
<name>A0A7M7NKV6_STRPU</name>
<keyword evidence="3" id="KW-0378">Hydrolase</keyword>
<feature type="domain" description="HotDog ACOT-type" evidence="5">
    <location>
        <begin position="97"/>
        <end position="218"/>
    </location>
</feature>
<dbReference type="CDD" id="cd03442">
    <property type="entry name" value="BFIT_BACH"/>
    <property type="match status" value="2"/>
</dbReference>
<dbReference type="InterPro" id="IPR033120">
    <property type="entry name" value="HOTDOG_ACOT"/>
</dbReference>
<protein>
    <recommendedName>
        <fullName evidence="5">HotDog ACOT-type domain-containing protein</fullName>
    </recommendedName>
</protein>
<dbReference type="GO" id="GO:0005739">
    <property type="term" value="C:mitochondrion"/>
    <property type="evidence" value="ECO:0000318"/>
    <property type="project" value="GO_Central"/>
</dbReference>
<dbReference type="RefSeq" id="XP_030838135.1">
    <property type="nucleotide sequence ID" value="XM_030982275.1"/>
</dbReference>
<dbReference type="Gene3D" id="3.10.129.10">
    <property type="entry name" value="Hotdog Thioesterase"/>
    <property type="match status" value="2"/>
</dbReference>
<evidence type="ECO:0000313" key="7">
    <source>
        <dbReference type="Proteomes" id="UP000007110"/>
    </source>
</evidence>
<evidence type="ECO:0000256" key="4">
    <source>
        <dbReference type="ARBA" id="ARBA00022946"/>
    </source>
</evidence>
<dbReference type="FunCoup" id="A0A7M7NKV6">
    <property type="interactions" value="1034"/>
</dbReference>